<gene>
    <name evidence="1" type="ORF">SAMN04488038_103160</name>
</gene>
<dbReference type="Proteomes" id="UP000199233">
    <property type="component" value="Unassembled WGS sequence"/>
</dbReference>
<dbReference type="OrthoDB" id="7063761at2"/>
<sequence>MSIETIVNDVKSRADVVVSRGQEAVEIGVETLKAANTIVVEGVQALVETNVAAGKELASLVQASLDKAKTDGLKAVAGNPVAYLPEGKSTVINAYSESVKVVSKTGDELAKTLKSGVENIAARIQGEKLVAKAKKTVRKTAKKASAKTRKVAKAVAE</sequence>
<dbReference type="RefSeq" id="WP_093282849.1">
    <property type="nucleotide sequence ID" value="NZ_FOFS01000003.1"/>
</dbReference>
<organism evidence="1 2">
    <name type="scientific">Solimonas aquatica</name>
    <dbReference type="NCBI Taxonomy" id="489703"/>
    <lineage>
        <taxon>Bacteria</taxon>
        <taxon>Pseudomonadati</taxon>
        <taxon>Pseudomonadota</taxon>
        <taxon>Gammaproteobacteria</taxon>
        <taxon>Nevskiales</taxon>
        <taxon>Nevskiaceae</taxon>
        <taxon>Solimonas</taxon>
    </lineage>
</organism>
<dbReference type="EMBL" id="FOFS01000003">
    <property type="protein sequence ID" value="SEQ03986.1"/>
    <property type="molecule type" value="Genomic_DNA"/>
</dbReference>
<dbReference type="AlphaFoldDB" id="A0A1H9CRX4"/>
<protein>
    <submittedName>
        <fullName evidence="1">Phasin protein</fullName>
    </submittedName>
</protein>
<evidence type="ECO:0000313" key="2">
    <source>
        <dbReference type="Proteomes" id="UP000199233"/>
    </source>
</evidence>
<evidence type="ECO:0000313" key="1">
    <source>
        <dbReference type="EMBL" id="SEQ03986.1"/>
    </source>
</evidence>
<dbReference type="STRING" id="489703.SAMN04488038_103160"/>
<proteinExistence type="predicted"/>
<accession>A0A1H9CRX4</accession>
<reference evidence="1 2" key="1">
    <citation type="submission" date="2016-10" db="EMBL/GenBank/DDBJ databases">
        <authorList>
            <person name="de Groot N.N."/>
        </authorList>
    </citation>
    <scope>NUCLEOTIDE SEQUENCE [LARGE SCALE GENOMIC DNA]</scope>
    <source>
        <strain evidence="1 2">DSM 25927</strain>
    </source>
</reference>
<name>A0A1H9CRX4_9GAMM</name>
<keyword evidence="2" id="KW-1185">Reference proteome</keyword>